<evidence type="ECO:0000256" key="2">
    <source>
        <dbReference type="SAM" id="Phobius"/>
    </source>
</evidence>
<sequence length="258" mass="27197">MAHSGDTPGQRRDPFAPPPAGAPDQPWRPRGSAGSPEDGGSGERPEQPGTGSPQDGAPRPPQAPTPTPPERGHAHVPPPHPWSPGYQGQQPRFPYPPPQQPRFDPSDPVQRRARYALLAGMWSIFFFILGVPYVTLLLAALGVYWGVSSLRGKAKTPASALTGGAPVPPVAAPQGPVPGHFYPVPPTEYKPQAPAATGGLIAGVLGLVLVAVVFGLQLYYKSFYDCQTHAPTKAAYNACATSVTPRPPHWLVKLNASG</sequence>
<evidence type="ECO:0000313" key="3">
    <source>
        <dbReference type="EMBL" id="MFC5906940.1"/>
    </source>
</evidence>
<keyword evidence="2" id="KW-0812">Transmembrane</keyword>
<keyword evidence="2" id="KW-0472">Membrane</keyword>
<organism evidence="3 4">
    <name type="scientific">Streptacidiphilus monticola</name>
    <dbReference type="NCBI Taxonomy" id="2161674"/>
    <lineage>
        <taxon>Bacteria</taxon>
        <taxon>Bacillati</taxon>
        <taxon>Actinomycetota</taxon>
        <taxon>Actinomycetes</taxon>
        <taxon>Kitasatosporales</taxon>
        <taxon>Streptomycetaceae</taxon>
        <taxon>Streptacidiphilus</taxon>
    </lineage>
</organism>
<feature type="compositionally biased region" description="Pro residues" evidence="1">
    <location>
        <begin position="58"/>
        <end position="69"/>
    </location>
</feature>
<evidence type="ECO:0000313" key="4">
    <source>
        <dbReference type="Proteomes" id="UP001596174"/>
    </source>
</evidence>
<accession>A0ABW1FYZ8</accession>
<proteinExistence type="predicted"/>
<dbReference type="EMBL" id="JBHSQJ010000021">
    <property type="protein sequence ID" value="MFC5906940.1"/>
    <property type="molecule type" value="Genomic_DNA"/>
</dbReference>
<feature type="transmembrane region" description="Helical" evidence="2">
    <location>
        <begin position="115"/>
        <end position="145"/>
    </location>
</feature>
<gene>
    <name evidence="3" type="ORF">ACFP3V_06895</name>
</gene>
<feature type="transmembrane region" description="Helical" evidence="2">
    <location>
        <begin position="195"/>
        <end position="220"/>
    </location>
</feature>
<protein>
    <submittedName>
        <fullName evidence="3">Uncharacterized protein</fullName>
    </submittedName>
</protein>
<keyword evidence="2" id="KW-1133">Transmembrane helix</keyword>
<name>A0ABW1FYZ8_9ACTN</name>
<reference evidence="4" key="1">
    <citation type="journal article" date="2019" name="Int. J. Syst. Evol. Microbiol.">
        <title>The Global Catalogue of Microorganisms (GCM) 10K type strain sequencing project: providing services to taxonomists for standard genome sequencing and annotation.</title>
        <authorList>
            <consortium name="The Broad Institute Genomics Platform"/>
            <consortium name="The Broad Institute Genome Sequencing Center for Infectious Disease"/>
            <person name="Wu L."/>
            <person name="Ma J."/>
        </authorList>
    </citation>
    <scope>NUCLEOTIDE SEQUENCE [LARGE SCALE GENOMIC DNA]</scope>
    <source>
        <strain evidence="4">JCM 4816</strain>
    </source>
</reference>
<dbReference type="Proteomes" id="UP001596174">
    <property type="component" value="Unassembled WGS sequence"/>
</dbReference>
<comment type="caution">
    <text evidence="3">The sequence shown here is derived from an EMBL/GenBank/DDBJ whole genome shotgun (WGS) entry which is preliminary data.</text>
</comment>
<feature type="region of interest" description="Disordered" evidence="1">
    <location>
        <begin position="1"/>
        <end position="108"/>
    </location>
</feature>
<keyword evidence="4" id="KW-1185">Reference proteome</keyword>
<evidence type="ECO:0000256" key="1">
    <source>
        <dbReference type="SAM" id="MobiDB-lite"/>
    </source>
</evidence>
<dbReference type="RefSeq" id="WP_380580855.1">
    <property type="nucleotide sequence ID" value="NZ_JBHSQJ010000021.1"/>
</dbReference>